<feature type="non-terminal residue" evidence="1">
    <location>
        <position position="1"/>
    </location>
</feature>
<dbReference type="EMBL" id="RJVU01021200">
    <property type="protein sequence ID" value="ROL50241.1"/>
    <property type="molecule type" value="Genomic_DNA"/>
</dbReference>
<protein>
    <submittedName>
        <fullName evidence="1">Uncharacterized protein</fullName>
    </submittedName>
</protein>
<evidence type="ECO:0000313" key="1">
    <source>
        <dbReference type="EMBL" id="ROL50241.1"/>
    </source>
</evidence>
<sequence>ILDTSSCLVLEQGGGTERERHTITFQISRDETESTLTSVISPGPKHSMFNKSETTRLQDLGSSGEHAKAGRCPFLIGNTTKSSLARTLWLPRCDPCQD</sequence>
<evidence type="ECO:0000313" key="2">
    <source>
        <dbReference type="Proteomes" id="UP000281406"/>
    </source>
</evidence>
<gene>
    <name evidence="1" type="ORF">DPX16_19045</name>
</gene>
<dbReference type="AlphaFoldDB" id="A0A3N0YWC7"/>
<dbReference type="Proteomes" id="UP000281406">
    <property type="component" value="Unassembled WGS sequence"/>
</dbReference>
<accession>A0A3N0YWC7</accession>
<keyword evidence="2" id="KW-1185">Reference proteome</keyword>
<reference evidence="1 2" key="1">
    <citation type="submission" date="2018-10" db="EMBL/GenBank/DDBJ databases">
        <title>Genome assembly for a Yunnan-Guizhou Plateau 3E fish, Anabarilius grahami (Regan), and its evolutionary and genetic applications.</title>
        <authorList>
            <person name="Jiang W."/>
        </authorList>
    </citation>
    <scope>NUCLEOTIDE SEQUENCE [LARGE SCALE GENOMIC DNA]</scope>
    <source>
        <strain evidence="1">AG-KIZ</strain>
        <tissue evidence="1">Muscle</tissue>
    </source>
</reference>
<name>A0A3N0YWC7_ANAGA</name>
<comment type="caution">
    <text evidence="1">The sequence shown here is derived from an EMBL/GenBank/DDBJ whole genome shotgun (WGS) entry which is preliminary data.</text>
</comment>
<organism evidence="1 2">
    <name type="scientific">Anabarilius grahami</name>
    <name type="common">Kanglang fish</name>
    <name type="synonym">Barilius grahami</name>
    <dbReference type="NCBI Taxonomy" id="495550"/>
    <lineage>
        <taxon>Eukaryota</taxon>
        <taxon>Metazoa</taxon>
        <taxon>Chordata</taxon>
        <taxon>Craniata</taxon>
        <taxon>Vertebrata</taxon>
        <taxon>Euteleostomi</taxon>
        <taxon>Actinopterygii</taxon>
        <taxon>Neopterygii</taxon>
        <taxon>Teleostei</taxon>
        <taxon>Ostariophysi</taxon>
        <taxon>Cypriniformes</taxon>
        <taxon>Xenocyprididae</taxon>
        <taxon>Xenocypridinae</taxon>
        <taxon>Xenocypridinae incertae sedis</taxon>
        <taxon>Anabarilius</taxon>
    </lineage>
</organism>
<proteinExistence type="predicted"/>